<gene>
    <name evidence="2" type="ORF">ENK01_04745</name>
</gene>
<dbReference type="Proteomes" id="UP000885806">
    <property type="component" value="Unassembled WGS sequence"/>
</dbReference>
<evidence type="ECO:0000313" key="2">
    <source>
        <dbReference type="EMBL" id="HHI89244.1"/>
    </source>
</evidence>
<dbReference type="InterPro" id="IPR036282">
    <property type="entry name" value="Glutathione-S-Trfase_C_sf"/>
</dbReference>
<organism evidence="2">
    <name type="scientific">Hellea balneolensis</name>
    <dbReference type="NCBI Taxonomy" id="287478"/>
    <lineage>
        <taxon>Bacteria</taxon>
        <taxon>Pseudomonadati</taxon>
        <taxon>Pseudomonadota</taxon>
        <taxon>Alphaproteobacteria</taxon>
        <taxon>Maricaulales</taxon>
        <taxon>Robiginitomaculaceae</taxon>
        <taxon>Hellea</taxon>
    </lineage>
</organism>
<reference evidence="2" key="1">
    <citation type="journal article" date="2020" name="mSystems">
        <title>Genome- and Community-Level Interaction Insights into Carbon Utilization and Element Cycling Functions of Hydrothermarchaeota in Hydrothermal Sediment.</title>
        <authorList>
            <person name="Zhou Z."/>
            <person name="Liu Y."/>
            <person name="Xu W."/>
            <person name="Pan J."/>
            <person name="Luo Z.H."/>
            <person name="Li M."/>
        </authorList>
    </citation>
    <scope>NUCLEOTIDE SEQUENCE [LARGE SCALE GENOMIC DNA]</scope>
    <source>
        <strain evidence="2">HyVt-538</strain>
    </source>
</reference>
<dbReference type="Pfam" id="PF13417">
    <property type="entry name" value="GST_N_3"/>
    <property type="match status" value="1"/>
</dbReference>
<dbReference type="SUPFAM" id="SSF47616">
    <property type="entry name" value="GST C-terminal domain-like"/>
    <property type="match status" value="1"/>
</dbReference>
<dbReference type="EMBL" id="DROP01000318">
    <property type="protein sequence ID" value="HHI89244.1"/>
    <property type="molecule type" value="Genomic_DNA"/>
</dbReference>
<evidence type="ECO:0000259" key="1">
    <source>
        <dbReference type="PROSITE" id="PS50404"/>
    </source>
</evidence>
<dbReference type="CDD" id="cd03205">
    <property type="entry name" value="GST_C_6"/>
    <property type="match status" value="1"/>
</dbReference>
<dbReference type="InterPro" id="IPR050983">
    <property type="entry name" value="GST_Omega/HSP26"/>
</dbReference>
<dbReference type="Pfam" id="PF13410">
    <property type="entry name" value="GST_C_2"/>
    <property type="match status" value="1"/>
</dbReference>
<sequence>MKLIISKTSPYSRKCRILVREKNLDVAEIETRPFEDEAFLHEANPLGKVPALVREEGPTLYDSPVICEYLDSLDTPWRTGDIWRQKTLHALGDGMIDAVLTFRLERIRPPELWWDFVAMRQENAIGRAVFHLESIVDDLGAPWSYGNLAIACALGYMDFRAPDVEWRTHAPKLAKWFEAFEALDSYKDTAPPEE</sequence>
<dbReference type="InterPro" id="IPR036249">
    <property type="entry name" value="Thioredoxin-like_sf"/>
</dbReference>
<dbReference type="Gene3D" id="3.40.30.10">
    <property type="entry name" value="Glutaredoxin"/>
    <property type="match status" value="1"/>
</dbReference>
<dbReference type="InterPro" id="IPR004045">
    <property type="entry name" value="Glutathione_S-Trfase_N"/>
</dbReference>
<dbReference type="Gene3D" id="1.20.1050.10">
    <property type="match status" value="1"/>
</dbReference>
<dbReference type="GO" id="GO:0005737">
    <property type="term" value="C:cytoplasm"/>
    <property type="evidence" value="ECO:0007669"/>
    <property type="project" value="TreeGrafter"/>
</dbReference>
<proteinExistence type="predicted"/>
<dbReference type="AlphaFoldDB" id="A0A7V5NXT0"/>
<dbReference type="SUPFAM" id="SSF52833">
    <property type="entry name" value="Thioredoxin-like"/>
    <property type="match status" value="1"/>
</dbReference>
<name>A0A7V5NXT0_9PROT</name>
<accession>A0A7V5NXT0</accession>
<feature type="domain" description="GST N-terminal" evidence="1">
    <location>
        <begin position="1"/>
        <end position="78"/>
    </location>
</feature>
<dbReference type="PROSITE" id="PS50404">
    <property type="entry name" value="GST_NTER"/>
    <property type="match status" value="1"/>
</dbReference>
<comment type="caution">
    <text evidence="2">The sequence shown here is derived from an EMBL/GenBank/DDBJ whole genome shotgun (WGS) entry which is preliminary data.</text>
</comment>
<dbReference type="PANTHER" id="PTHR43968:SF6">
    <property type="entry name" value="GLUTATHIONE S-TRANSFERASE OMEGA"/>
    <property type="match status" value="1"/>
</dbReference>
<dbReference type="PANTHER" id="PTHR43968">
    <property type="match status" value="1"/>
</dbReference>
<dbReference type="CDD" id="cd03049">
    <property type="entry name" value="GST_N_3"/>
    <property type="match status" value="1"/>
</dbReference>
<protein>
    <submittedName>
        <fullName evidence="2">Glutathione S-transferase</fullName>
    </submittedName>
</protein>